<dbReference type="PANTHER" id="PTHR10853">
    <property type="entry name" value="PELOTA"/>
    <property type="match status" value="1"/>
</dbReference>
<sequence length="96" mass="10806">MKIVRRDMMPDGSGSVKMIPEEADDLWLAYNLITQGDLVSASTVRKVMRELASGGRDSERVKLELQIKVEATEYDKEGSALRIRGKNMLKNEHVTV</sequence>
<dbReference type="GO" id="GO:0032790">
    <property type="term" value="P:ribosome disassembly"/>
    <property type="evidence" value="ECO:0007669"/>
    <property type="project" value="TreeGrafter"/>
</dbReference>
<dbReference type="InterPro" id="IPR004405">
    <property type="entry name" value="TF_pelota"/>
</dbReference>
<dbReference type="GO" id="GO:0071025">
    <property type="term" value="P:RNA surveillance"/>
    <property type="evidence" value="ECO:0007669"/>
    <property type="project" value="InterPro"/>
</dbReference>
<gene>
    <name evidence="4" type="ORF">M569_01630</name>
</gene>
<dbReference type="GO" id="GO:0070481">
    <property type="term" value="P:nuclear-transcribed mRNA catabolic process, non-stop decay"/>
    <property type="evidence" value="ECO:0007669"/>
    <property type="project" value="InterPro"/>
</dbReference>
<keyword evidence="1" id="KW-0963">Cytoplasm</keyword>
<dbReference type="InterPro" id="IPR058547">
    <property type="entry name" value="Pelota_N"/>
</dbReference>
<evidence type="ECO:0000256" key="1">
    <source>
        <dbReference type="ARBA" id="ARBA00022490"/>
    </source>
</evidence>
<dbReference type="InterPro" id="IPR005140">
    <property type="entry name" value="eRF1_Pelota-like_N"/>
</dbReference>
<dbReference type="GO" id="GO:0070966">
    <property type="term" value="P:nuclear-transcribed mRNA catabolic process, no-go decay"/>
    <property type="evidence" value="ECO:0007669"/>
    <property type="project" value="InterPro"/>
</dbReference>
<dbReference type="GO" id="GO:0046872">
    <property type="term" value="F:metal ion binding"/>
    <property type="evidence" value="ECO:0007669"/>
    <property type="project" value="UniProtKB-KW"/>
</dbReference>
<feature type="domain" description="eRF1/Pelota-like N-terminal" evidence="3">
    <location>
        <begin position="1"/>
        <end position="96"/>
    </location>
</feature>
<protein>
    <recommendedName>
        <fullName evidence="3">eRF1/Pelota-like N-terminal domain-containing protein</fullName>
    </recommendedName>
</protein>
<name>S8EKJ1_9LAMI</name>
<comment type="caution">
    <text evidence="4">The sequence shown here is derived from an EMBL/GenBank/DDBJ whole genome shotgun (WGS) entry which is preliminary data.</text>
</comment>
<evidence type="ECO:0000256" key="2">
    <source>
        <dbReference type="ARBA" id="ARBA00022723"/>
    </source>
</evidence>
<dbReference type="Proteomes" id="UP000015453">
    <property type="component" value="Unassembled WGS sequence"/>
</dbReference>
<evidence type="ECO:0000259" key="3">
    <source>
        <dbReference type="SMART" id="SM01194"/>
    </source>
</evidence>
<dbReference type="SMART" id="SM01194">
    <property type="entry name" value="eRF1_1"/>
    <property type="match status" value="1"/>
</dbReference>
<reference evidence="4 5" key="1">
    <citation type="journal article" date="2013" name="BMC Genomics">
        <title>The miniature genome of a carnivorous plant Genlisea aurea contains a low number of genes and short non-coding sequences.</title>
        <authorList>
            <person name="Leushkin E.V."/>
            <person name="Sutormin R.A."/>
            <person name="Nabieva E.R."/>
            <person name="Penin A.A."/>
            <person name="Kondrashov A.S."/>
            <person name="Logacheva M.D."/>
        </authorList>
    </citation>
    <scope>NUCLEOTIDE SEQUENCE [LARGE SCALE GENOMIC DNA]</scope>
</reference>
<proteinExistence type="predicted"/>
<dbReference type="SUPFAM" id="SSF159065">
    <property type="entry name" value="Dom34/Pelota N-terminal domain-like"/>
    <property type="match status" value="1"/>
</dbReference>
<evidence type="ECO:0000313" key="5">
    <source>
        <dbReference type="Proteomes" id="UP000015453"/>
    </source>
</evidence>
<dbReference type="Gene3D" id="2.30.30.870">
    <property type="entry name" value="Pelota, domain A"/>
    <property type="match status" value="1"/>
</dbReference>
<evidence type="ECO:0000313" key="4">
    <source>
        <dbReference type="EMBL" id="EPS73127.1"/>
    </source>
</evidence>
<dbReference type="EMBL" id="AUSU01000555">
    <property type="protein sequence ID" value="EPS73127.1"/>
    <property type="molecule type" value="Genomic_DNA"/>
</dbReference>
<dbReference type="GO" id="GO:0070651">
    <property type="term" value="P:nonfunctional rRNA decay"/>
    <property type="evidence" value="ECO:0007669"/>
    <property type="project" value="TreeGrafter"/>
</dbReference>
<keyword evidence="2" id="KW-0479">Metal-binding</keyword>
<dbReference type="AlphaFoldDB" id="S8EKJ1"/>
<accession>S8EKJ1</accession>
<dbReference type="PANTHER" id="PTHR10853:SF0">
    <property type="entry name" value="PROTEIN PELOTA HOMOLOG"/>
    <property type="match status" value="1"/>
</dbReference>
<dbReference type="GO" id="GO:0005737">
    <property type="term" value="C:cytoplasm"/>
    <property type="evidence" value="ECO:0007669"/>
    <property type="project" value="TreeGrafter"/>
</dbReference>
<feature type="non-terminal residue" evidence="4">
    <location>
        <position position="96"/>
    </location>
</feature>
<dbReference type="OrthoDB" id="10249111at2759"/>
<dbReference type="Pfam" id="PF26356">
    <property type="entry name" value="Pelota_N"/>
    <property type="match status" value="1"/>
</dbReference>
<organism evidence="4 5">
    <name type="scientific">Genlisea aurea</name>
    <dbReference type="NCBI Taxonomy" id="192259"/>
    <lineage>
        <taxon>Eukaryota</taxon>
        <taxon>Viridiplantae</taxon>
        <taxon>Streptophyta</taxon>
        <taxon>Embryophyta</taxon>
        <taxon>Tracheophyta</taxon>
        <taxon>Spermatophyta</taxon>
        <taxon>Magnoliopsida</taxon>
        <taxon>eudicotyledons</taxon>
        <taxon>Gunneridae</taxon>
        <taxon>Pentapetalae</taxon>
        <taxon>asterids</taxon>
        <taxon>lamiids</taxon>
        <taxon>Lamiales</taxon>
        <taxon>Lentibulariaceae</taxon>
        <taxon>Genlisea</taxon>
    </lineage>
</organism>
<keyword evidence="5" id="KW-1185">Reference proteome</keyword>
<dbReference type="FunFam" id="2.30.30.870:FF:000002">
    <property type="entry name" value="Protein pelota homolog"/>
    <property type="match status" value="1"/>
</dbReference>
<dbReference type="InterPro" id="IPR038069">
    <property type="entry name" value="Pelota/DOM34_N"/>
</dbReference>